<dbReference type="PANTHER" id="PTHR42904:SF6">
    <property type="entry name" value="NAD-CAPPED RNA HYDROLASE NUDT12"/>
    <property type="match status" value="1"/>
</dbReference>
<dbReference type="GO" id="GO:0005829">
    <property type="term" value="C:cytosol"/>
    <property type="evidence" value="ECO:0007669"/>
    <property type="project" value="TreeGrafter"/>
</dbReference>
<comment type="caution">
    <text evidence="11">The sequence shown here is derived from an EMBL/GenBank/DDBJ whole genome shotgun (WGS) entry which is preliminary data.</text>
</comment>
<keyword evidence="5" id="KW-0479">Metal-binding</keyword>
<evidence type="ECO:0000256" key="2">
    <source>
        <dbReference type="ARBA" id="ARBA00001947"/>
    </source>
</evidence>
<comment type="similarity">
    <text evidence="3">Belongs to the Nudix hydrolase family. NudC subfamily.</text>
</comment>
<keyword evidence="8" id="KW-0520">NAD</keyword>
<comment type="cofactor">
    <cofactor evidence="1">
        <name>Mg(2+)</name>
        <dbReference type="ChEBI" id="CHEBI:18420"/>
    </cofactor>
</comment>
<dbReference type="AlphaFoldDB" id="A0A545U1D2"/>
<keyword evidence="7" id="KW-0460">Magnesium</keyword>
<dbReference type="GO" id="GO:0035529">
    <property type="term" value="F:NADH pyrophosphatase activity"/>
    <property type="evidence" value="ECO:0007669"/>
    <property type="project" value="TreeGrafter"/>
</dbReference>
<comment type="cofactor">
    <cofactor evidence="2">
        <name>Zn(2+)</name>
        <dbReference type="ChEBI" id="CHEBI:29105"/>
    </cofactor>
</comment>
<dbReference type="CDD" id="cd03429">
    <property type="entry name" value="NUDIX_NADH_pyrophosphatase_Nudt13"/>
    <property type="match status" value="1"/>
</dbReference>
<dbReference type="GO" id="GO:0110153">
    <property type="term" value="F:RNA NAD-cap (NMN-forming) hydrolase activity"/>
    <property type="evidence" value="ECO:0007669"/>
    <property type="project" value="RHEA"/>
</dbReference>
<dbReference type="InterPro" id="IPR015797">
    <property type="entry name" value="NUDIX_hydrolase-like_dom_sf"/>
</dbReference>
<dbReference type="GO" id="GO:0046872">
    <property type="term" value="F:metal ion binding"/>
    <property type="evidence" value="ECO:0007669"/>
    <property type="project" value="UniProtKB-KW"/>
</dbReference>
<name>A0A545U1D2_9PROT</name>
<keyword evidence="12" id="KW-1185">Reference proteome</keyword>
<dbReference type="InterPro" id="IPR015375">
    <property type="entry name" value="NADH_PPase-like_N"/>
</dbReference>
<dbReference type="PROSITE" id="PS51462">
    <property type="entry name" value="NUDIX"/>
    <property type="match status" value="1"/>
</dbReference>
<dbReference type="GO" id="GO:0019677">
    <property type="term" value="P:NAD+ catabolic process"/>
    <property type="evidence" value="ECO:0007669"/>
    <property type="project" value="TreeGrafter"/>
</dbReference>
<dbReference type="RefSeq" id="WP_142894367.1">
    <property type="nucleotide sequence ID" value="NZ_ML660052.1"/>
</dbReference>
<keyword evidence="6 11" id="KW-0378">Hydrolase</keyword>
<evidence type="ECO:0000256" key="6">
    <source>
        <dbReference type="ARBA" id="ARBA00022801"/>
    </source>
</evidence>
<feature type="domain" description="Nudix hydrolase" evidence="10">
    <location>
        <begin position="173"/>
        <end position="297"/>
    </location>
</feature>
<dbReference type="InterPro" id="IPR049734">
    <property type="entry name" value="NudC-like_C"/>
</dbReference>
<dbReference type="OrthoDB" id="9791656at2"/>
<dbReference type="Proteomes" id="UP000315252">
    <property type="component" value="Unassembled WGS sequence"/>
</dbReference>
<reference evidence="11 12" key="1">
    <citation type="submission" date="2019-06" db="EMBL/GenBank/DDBJ databases">
        <title>Whole genome sequence for Rhodospirillaceae sp. R148.</title>
        <authorList>
            <person name="Wang G."/>
        </authorList>
    </citation>
    <scope>NUCLEOTIDE SEQUENCE [LARGE SCALE GENOMIC DNA]</scope>
    <source>
        <strain evidence="11 12">R148</strain>
    </source>
</reference>
<proteinExistence type="inferred from homology"/>
<evidence type="ECO:0000256" key="1">
    <source>
        <dbReference type="ARBA" id="ARBA00001946"/>
    </source>
</evidence>
<dbReference type="EMBL" id="VHSH01000001">
    <property type="protein sequence ID" value="TQV83256.1"/>
    <property type="molecule type" value="Genomic_DNA"/>
</dbReference>
<evidence type="ECO:0000313" key="11">
    <source>
        <dbReference type="EMBL" id="TQV83256.1"/>
    </source>
</evidence>
<dbReference type="SUPFAM" id="SSF55811">
    <property type="entry name" value="Nudix"/>
    <property type="match status" value="1"/>
</dbReference>
<dbReference type="Gene3D" id="3.90.79.20">
    <property type="match status" value="1"/>
</dbReference>
<dbReference type="PANTHER" id="PTHR42904">
    <property type="entry name" value="NUDIX HYDROLASE, NUDC SUBFAMILY"/>
    <property type="match status" value="1"/>
</dbReference>
<evidence type="ECO:0000256" key="3">
    <source>
        <dbReference type="ARBA" id="ARBA00009595"/>
    </source>
</evidence>
<dbReference type="InterPro" id="IPR050241">
    <property type="entry name" value="NAD-cap_RNA_hydrolase_NudC"/>
</dbReference>
<dbReference type="Pfam" id="PF00293">
    <property type="entry name" value="NUDIX"/>
    <property type="match status" value="1"/>
</dbReference>
<dbReference type="Gene3D" id="3.90.79.10">
    <property type="entry name" value="Nucleoside Triphosphate Pyrophosphohydrolase"/>
    <property type="match status" value="1"/>
</dbReference>
<accession>A0A545U1D2</accession>
<dbReference type="InterPro" id="IPR015376">
    <property type="entry name" value="Znr_NADH_PPase"/>
</dbReference>
<evidence type="ECO:0000259" key="10">
    <source>
        <dbReference type="PROSITE" id="PS51462"/>
    </source>
</evidence>
<dbReference type="GO" id="GO:0006742">
    <property type="term" value="P:NADP+ catabolic process"/>
    <property type="evidence" value="ECO:0007669"/>
    <property type="project" value="TreeGrafter"/>
</dbReference>
<comment type="catalytic activity">
    <reaction evidence="9">
        <text>a 5'-end NAD(+)-phospho-ribonucleoside in mRNA + H2O = a 5'-end phospho-adenosine-phospho-ribonucleoside in mRNA + beta-nicotinamide D-ribonucleotide + 2 H(+)</text>
        <dbReference type="Rhea" id="RHEA:60876"/>
        <dbReference type="Rhea" id="RHEA-COMP:15698"/>
        <dbReference type="Rhea" id="RHEA-COMP:15719"/>
        <dbReference type="ChEBI" id="CHEBI:14649"/>
        <dbReference type="ChEBI" id="CHEBI:15377"/>
        <dbReference type="ChEBI" id="CHEBI:15378"/>
        <dbReference type="ChEBI" id="CHEBI:144029"/>
        <dbReference type="ChEBI" id="CHEBI:144051"/>
    </reaction>
    <physiologicalReaction direction="left-to-right" evidence="9">
        <dbReference type="Rhea" id="RHEA:60877"/>
    </physiologicalReaction>
</comment>
<gene>
    <name evidence="11" type="primary">nudC</name>
    <name evidence="11" type="ORF">FKG95_01250</name>
</gene>
<evidence type="ECO:0000256" key="7">
    <source>
        <dbReference type="ARBA" id="ARBA00022842"/>
    </source>
</evidence>
<dbReference type="Pfam" id="PF09297">
    <property type="entry name" value="Zn_ribbon_NUD"/>
    <property type="match status" value="1"/>
</dbReference>
<organism evidence="11 12">
    <name type="scientific">Denitrobaculum tricleocarpae</name>
    <dbReference type="NCBI Taxonomy" id="2591009"/>
    <lineage>
        <taxon>Bacteria</taxon>
        <taxon>Pseudomonadati</taxon>
        <taxon>Pseudomonadota</taxon>
        <taxon>Alphaproteobacteria</taxon>
        <taxon>Rhodospirillales</taxon>
        <taxon>Rhodospirillaceae</taxon>
        <taxon>Denitrobaculum</taxon>
    </lineage>
</organism>
<evidence type="ECO:0000256" key="9">
    <source>
        <dbReference type="ARBA" id="ARBA00023679"/>
    </source>
</evidence>
<sequence>MPSINFYSGSGLDRAEHLRADAEWLIAQLANPTTRLLPVWRTKNMIETRTAMREAPRPVWLPSLKAAHLVELAEEMIFLGLRDGEVRIALDLSAVDEPAAHPDLAPLGEFVDLREIGPLLPRDEGSILAYARGLVHWHKTHQFCGRCGHLTKSTNSGHVRRCSNEDCGASHFPRSDPAVIMLVHDGDRCLLGRQPFWPPGMHSVLAGFVEPGESLEEAVIREVYEEVKLKVDRVTYHSSQPWPFPSSIMLGFSARALTSEIEVDERELESARWYTREEMQNSPEDETFRLPRRDSIARRLVDDWLSGT</sequence>
<evidence type="ECO:0000313" key="12">
    <source>
        <dbReference type="Proteomes" id="UP000315252"/>
    </source>
</evidence>
<protein>
    <recommendedName>
        <fullName evidence="4">NAD(+) diphosphatase</fullName>
        <ecNumber evidence="4">3.6.1.22</ecNumber>
    </recommendedName>
</protein>
<evidence type="ECO:0000256" key="4">
    <source>
        <dbReference type="ARBA" id="ARBA00012381"/>
    </source>
</evidence>
<dbReference type="NCBIfam" id="NF001299">
    <property type="entry name" value="PRK00241.1"/>
    <property type="match status" value="1"/>
</dbReference>
<dbReference type="EC" id="3.6.1.22" evidence="4"/>
<evidence type="ECO:0000256" key="8">
    <source>
        <dbReference type="ARBA" id="ARBA00023027"/>
    </source>
</evidence>
<dbReference type="Pfam" id="PF09296">
    <property type="entry name" value="NUDIX-like"/>
    <property type="match status" value="1"/>
</dbReference>
<dbReference type="InterPro" id="IPR000086">
    <property type="entry name" value="NUDIX_hydrolase_dom"/>
</dbReference>
<evidence type="ECO:0000256" key="5">
    <source>
        <dbReference type="ARBA" id="ARBA00022723"/>
    </source>
</evidence>